<name>A0A7G9YS86_9EURY</name>
<dbReference type="GO" id="GO:0003677">
    <property type="term" value="F:DNA binding"/>
    <property type="evidence" value="ECO:0007669"/>
    <property type="project" value="InterPro"/>
</dbReference>
<dbReference type="Pfam" id="PF04014">
    <property type="entry name" value="MazE_antitoxin"/>
    <property type="match status" value="1"/>
</dbReference>
<organism evidence="2">
    <name type="scientific">Candidatus Methanophagaceae archaeon ANME-1 ERB6</name>
    <dbReference type="NCBI Taxonomy" id="2759912"/>
    <lineage>
        <taxon>Archaea</taxon>
        <taxon>Methanobacteriati</taxon>
        <taxon>Methanobacteriota</taxon>
        <taxon>Stenosarchaea group</taxon>
        <taxon>Methanomicrobia</taxon>
        <taxon>Candidatus Methanophagales</taxon>
        <taxon>Candidatus Methanophagaceae</taxon>
    </lineage>
</organism>
<dbReference type="InterPro" id="IPR007159">
    <property type="entry name" value="SpoVT-AbrB_dom"/>
</dbReference>
<dbReference type="Gene3D" id="2.10.260.10">
    <property type="match status" value="1"/>
</dbReference>
<evidence type="ECO:0000313" key="2">
    <source>
        <dbReference type="EMBL" id="QNO50870.1"/>
    </source>
</evidence>
<sequence length="79" mass="8870">MVIPIINCKTTRFYKINTRSENEKIKTHGVIRIPKGFLDILGVKTGESVELTIANRKVLIEPSKDPIDELAGSISYEKV</sequence>
<protein>
    <recommendedName>
        <fullName evidence="1">SpoVT-AbrB domain-containing protein</fullName>
    </recommendedName>
</protein>
<dbReference type="InterPro" id="IPR037914">
    <property type="entry name" value="SpoVT-AbrB_sf"/>
</dbReference>
<gene>
    <name evidence="2" type="ORF">CGMOHENL_00013</name>
</gene>
<reference evidence="2" key="1">
    <citation type="submission" date="2020-06" db="EMBL/GenBank/DDBJ databases">
        <title>Unique genomic features of the anaerobic methanotrophic archaea.</title>
        <authorList>
            <person name="Chadwick G.L."/>
            <person name="Skennerton C.T."/>
            <person name="Laso-Perez R."/>
            <person name="Leu A.O."/>
            <person name="Speth D.R."/>
            <person name="Yu H."/>
            <person name="Morgan-Lang C."/>
            <person name="Hatzenpichler R."/>
            <person name="Goudeau D."/>
            <person name="Malmstrom R."/>
            <person name="Brazelton W.J."/>
            <person name="Woyke T."/>
            <person name="Hallam S.J."/>
            <person name="Tyson G.W."/>
            <person name="Wegener G."/>
            <person name="Boetius A."/>
            <person name="Orphan V."/>
        </authorList>
    </citation>
    <scope>NUCLEOTIDE SEQUENCE</scope>
</reference>
<dbReference type="AlphaFoldDB" id="A0A7G9YS86"/>
<dbReference type="EMBL" id="MT631454">
    <property type="protein sequence ID" value="QNO50870.1"/>
    <property type="molecule type" value="Genomic_DNA"/>
</dbReference>
<dbReference type="SUPFAM" id="SSF89447">
    <property type="entry name" value="AbrB/MazE/MraZ-like"/>
    <property type="match status" value="1"/>
</dbReference>
<evidence type="ECO:0000259" key="1">
    <source>
        <dbReference type="SMART" id="SM00966"/>
    </source>
</evidence>
<accession>A0A7G9YS86</accession>
<proteinExistence type="predicted"/>
<feature type="domain" description="SpoVT-AbrB" evidence="1">
    <location>
        <begin position="23"/>
        <end position="68"/>
    </location>
</feature>
<dbReference type="SMART" id="SM00966">
    <property type="entry name" value="SpoVT_AbrB"/>
    <property type="match status" value="1"/>
</dbReference>